<evidence type="ECO:0000259" key="1">
    <source>
        <dbReference type="Pfam" id="PF16363"/>
    </source>
</evidence>
<dbReference type="InterPro" id="IPR016040">
    <property type="entry name" value="NAD(P)-bd_dom"/>
</dbReference>
<comment type="caution">
    <text evidence="2">The sequence shown here is derived from an EMBL/GenBank/DDBJ whole genome shotgun (WGS) entry which is preliminary data.</text>
</comment>
<dbReference type="AlphaFoldDB" id="M2YS11"/>
<dbReference type="InterPro" id="IPR036291">
    <property type="entry name" value="NAD(P)-bd_dom_sf"/>
</dbReference>
<protein>
    <submittedName>
        <fullName evidence="2">dTDP-glucose 4,6-dehydratase</fullName>
    </submittedName>
</protein>
<dbReference type="Gene3D" id="3.40.50.720">
    <property type="entry name" value="NAD(P)-binding Rossmann-like Domain"/>
    <property type="match status" value="1"/>
</dbReference>
<evidence type="ECO:0000313" key="2">
    <source>
        <dbReference type="EMBL" id="EME57657.1"/>
    </source>
</evidence>
<dbReference type="Gene3D" id="3.90.25.10">
    <property type="entry name" value="UDP-galactose 4-epimerase, domain 1"/>
    <property type="match status" value="1"/>
</dbReference>
<organism evidence="2 3">
    <name type="scientific">Amycolatopsis decaplanina DSM 44594</name>
    <dbReference type="NCBI Taxonomy" id="1284240"/>
    <lineage>
        <taxon>Bacteria</taxon>
        <taxon>Bacillati</taxon>
        <taxon>Actinomycetota</taxon>
        <taxon>Actinomycetes</taxon>
        <taxon>Pseudonocardiales</taxon>
        <taxon>Pseudonocardiaceae</taxon>
        <taxon>Amycolatopsis</taxon>
    </lineage>
</organism>
<proteinExistence type="predicted"/>
<dbReference type="EMBL" id="AOHO01000058">
    <property type="protein sequence ID" value="EME57657.1"/>
    <property type="molecule type" value="Genomic_DNA"/>
</dbReference>
<dbReference type="PATRIC" id="fig|1284240.4.peg.4208"/>
<reference evidence="2 3" key="1">
    <citation type="journal article" date="2013" name="Genome Announc.">
        <title>Draft Genome Sequence of Amycolatopsis decaplanina Strain DSM 44594T.</title>
        <authorList>
            <person name="Kaur N."/>
            <person name="Kumar S."/>
            <person name="Bala M."/>
            <person name="Raghava G.P."/>
            <person name="Mayilraj S."/>
        </authorList>
    </citation>
    <scope>NUCLEOTIDE SEQUENCE [LARGE SCALE GENOMIC DNA]</scope>
    <source>
        <strain evidence="2 3">DSM 44594</strain>
    </source>
</reference>
<dbReference type="PANTHER" id="PTHR43000">
    <property type="entry name" value="DTDP-D-GLUCOSE 4,6-DEHYDRATASE-RELATED"/>
    <property type="match status" value="1"/>
</dbReference>
<dbReference type="Pfam" id="PF16363">
    <property type="entry name" value="GDP_Man_Dehyd"/>
    <property type="match status" value="1"/>
</dbReference>
<feature type="domain" description="NAD(P)-binding" evidence="1">
    <location>
        <begin position="12"/>
        <end position="287"/>
    </location>
</feature>
<keyword evidence="3" id="KW-1185">Reference proteome</keyword>
<sequence>MNWVLENDEDATLIGLDVLNYRGREENLSKAIESKRFEFVEGNICDDELARELMSKVDHVVNFAAESFVDRSVLDHRPFVQSNVVGVDVLMRAARDSGVAKFLQISTPEVYGPRLTDAAVEDDALRPRNPYAGCKAAAEMLSRAYQHTFGLPVVYTRGANAVGPQQHIENVVPLFITNAVDGEPVPLYGSGAAVRDWTHVDDLNAANHLVLCEGEVGNAYNIAGGNERSLIDLARAVLSELGREDEDLLEFIGDRPAHDYRYHLDTTKLAELGWRPRHSFESTIAKTVEWYQKNEQWWRQVKESKQLKQSRKEIYEPKRSASTGA</sequence>
<dbReference type="Proteomes" id="UP000054226">
    <property type="component" value="Unassembled WGS sequence"/>
</dbReference>
<evidence type="ECO:0000313" key="3">
    <source>
        <dbReference type="Proteomes" id="UP000054226"/>
    </source>
</evidence>
<gene>
    <name evidence="2" type="ORF">H074_20742</name>
</gene>
<accession>M2YS11</accession>
<dbReference type="SUPFAM" id="SSF51735">
    <property type="entry name" value="NAD(P)-binding Rossmann-fold domains"/>
    <property type="match status" value="1"/>
</dbReference>
<name>M2YS11_9PSEU</name>